<evidence type="ECO:0000256" key="4">
    <source>
        <dbReference type="ARBA" id="ARBA00022490"/>
    </source>
</evidence>
<keyword evidence="10" id="KW-0206">Cytoskeleton</keyword>
<dbReference type="FunFam" id="3.30.470.20:FF:000036">
    <property type="entry name" value="Inositol hexakisphosphate and diphosphoinositol-pentakisphosphate kinase"/>
    <property type="match status" value="1"/>
</dbReference>
<dbReference type="InterPro" id="IPR000560">
    <property type="entry name" value="His_Pase_clade-2"/>
</dbReference>
<evidence type="ECO:0000256" key="7">
    <source>
        <dbReference type="ARBA" id="ARBA00022741"/>
    </source>
</evidence>
<dbReference type="Pfam" id="PF08443">
    <property type="entry name" value="RimK"/>
    <property type="match status" value="1"/>
</dbReference>
<dbReference type="Gene3D" id="3.40.50.1240">
    <property type="entry name" value="Phosphoglycerate mutase-like"/>
    <property type="match status" value="1"/>
</dbReference>
<evidence type="ECO:0000256" key="12">
    <source>
        <dbReference type="ARBA" id="ARBA00034629"/>
    </source>
</evidence>
<dbReference type="GO" id="GO:0005829">
    <property type="term" value="C:cytosol"/>
    <property type="evidence" value="ECO:0007669"/>
    <property type="project" value="TreeGrafter"/>
</dbReference>
<dbReference type="FunFam" id="3.40.50.11950:FF:000002">
    <property type="entry name" value="Inositol hexakisphosphate and diphosphoinositol-pentakisphosphate kinase"/>
    <property type="match status" value="1"/>
</dbReference>
<feature type="region of interest" description="Disordered" evidence="15">
    <location>
        <begin position="742"/>
        <end position="777"/>
    </location>
</feature>
<dbReference type="AlphaFoldDB" id="A0A9P6NAL6"/>
<evidence type="ECO:0000256" key="6">
    <source>
        <dbReference type="ARBA" id="ARBA00022679"/>
    </source>
</evidence>
<dbReference type="InterPro" id="IPR037446">
    <property type="entry name" value="His_Pase_VIP1"/>
</dbReference>
<evidence type="ECO:0000313" key="18">
    <source>
        <dbReference type="EMBL" id="KAG0142664.1"/>
    </source>
</evidence>
<gene>
    <name evidence="18" type="ORF">CROQUDRAFT_97239</name>
</gene>
<dbReference type="Pfam" id="PF00328">
    <property type="entry name" value="His_Phos_2"/>
    <property type="match status" value="1"/>
</dbReference>
<accession>A0A9P6NAL6</accession>
<evidence type="ECO:0000313" key="19">
    <source>
        <dbReference type="Proteomes" id="UP000886653"/>
    </source>
</evidence>
<dbReference type="SUPFAM" id="SSF53254">
    <property type="entry name" value="Phosphoglycerate mutase-like"/>
    <property type="match status" value="1"/>
</dbReference>
<dbReference type="OrthoDB" id="18042at2759"/>
<evidence type="ECO:0000256" key="9">
    <source>
        <dbReference type="ARBA" id="ARBA00022840"/>
    </source>
</evidence>
<comment type="caution">
    <text evidence="18">The sequence shown here is derived from an EMBL/GenBank/DDBJ whole genome shotgun (WGS) entry which is preliminary data.</text>
</comment>
<dbReference type="GO" id="GO:0006020">
    <property type="term" value="P:inositol metabolic process"/>
    <property type="evidence" value="ECO:0007669"/>
    <property type="project" value="TreeGrafter"/>
</dbReference>
<dbReference type="GO" id="GO:0052723">
    <property type="term" value="F:inositol hexakisphosphate 1-kinase activity"/>
    <property type="evidence" value="ECO:0007669"/>
    <property type="project" value="UniProtKB-ARBA"/>
</dbReference>
<comment type="subcellular location">
    <subcellularLocation>
        <location evidence="1 14">Cytoplasm</location>
        <location evidence="1 14">Cytoskeleton</location>
    </subcellularLocation>
</comment>
<keyword evidence="9 14" id="KW-0067">ATP-binding</keyword>
<dbReference type="GO" id="GO:0033857">
    <property type="term" value="F:5-diphosphoinositol pentakisphosphate 1-kinase activity"/>
    <property type="evidence" value="ECO:0007669"/>
    <property type="project" value="TreeGrafter"/>
</dbReference>
<sequence length="1066" mass="119562">MASIHFPTGHFIPLVSPSNGLTSKSGRHRLSQLRHHAYMAPVPVANPRRVEDGSESEEDNHLIKIGIAAMDRKARSKPMRNILSRLVATNRFECIIFGDKVIMDEDVEYWPVCDFLISFFSTGFPMDKAIRYVKLRKPISINDLPLQKTNSVLAVLDRIGVPTPARLELSRDGGPRLDPEVASEMEARLGIKLNEPRPLPQSVELEGDTALIIDGKRMEKPFVEKPVSGEDHNIHIYFGNWMGGRRLFRKIANQSSTLDPDLCEIRQEGSYVYEQFMKTDNSEDIKIYTLGPDIVHAETRKSPVVDGIVKRNLDGKEIRYIIELTAEEREIARKISCAFSQNICGFDILRVRGKSYVIDVNGWSFVKGNDSYYDKCADTLSKFCLKAMPSKAKIPIRLSFTEDAPKEKAKKKRQPSVASWCLKGTVCVFRHADRTPKNKLKFNFAVGEPGSDPFIKLLQGRTDEIILRTQEHLKLIANATDEAFLIQGADSIKLRQLSFILNSKMGTQGLKAQLKPSFIKTAPNELEKMTIVVKWGGEFTHAARYQSRDIGENFAQDLKVMSKTMLDNVTIFTSSESRVVATAEIFSAGLLQGSKMHHCKSSEPNPIPLIVRKDLLDDSNAAKEPMDKVKKRLKVLLRHHQGIEGSWPIADKEPADVVQEVIGILNVQREIMNRNWEQLDVEQIQSRWCCGECPFLFKERWEKLFSDWCDGALDPSRVCELYDSLKYDSLHNRTFLETIFSDSSSPHESPLLNMPGSSAQLMSTELSPTPPPSASPLHQLKIRSRSSTNTDPTFFASSASTSAIHHRAASSKYPPSIADGSAKTSVKDDDGSGSEREGLSRLRKLYKYAKVLFDLIAPQEYGIEKSEKREIGLLTSLPLLQKILVDLEDARQSEKGLARFYFTKESHIQLDQIVITQTSASRFTGTRLHGQSGFTLAYLSFEVYERISADCGKKEHSVRISLSEGAHGIPLDTSLDAKHSLQVIPRRQLIPHTDLDEVIETLEDWGEDLAELKKSTTPFDGFLPVEGEEVFLVHSPTTADPKEFEPLLQRGVGVDDGRSGPAKVGI</sequence>
<organism evidence="18 19">
    <name type="scientific">Cronartium quercuum f. sp. fusiforme G11</name>
    <dbReference type="NCBI Taxonomy" id="708437"/>
    <lineage>
        <taxon>Eukaryota</taxon>
        <taxon>Fungi</taxon>
        <taxon>Dikarya</taxon>
        <taxon>Basidiomycota</taxon>
        <taxon>Pucciniomycotina</taxon>
        <taxon>Pucciniomycetes</taxon>
        <taxon>Pucciniales</taxon>
        <taxon>Coleosporiaceae</taxon>
        <taxon>Cronartium</taxon>
    </lineage>
</organism>
<comment type="catalytic activity">
    <reaction evidence="11">
        <text>5-diphospho-1D-myo-inositol 1,2,3,4,6-pentakisphosphate + ATP + H(+) = 1,5-bis(diphospho)-1D-myo-inositol 2,3,4,6-tetrakisphosphate + ADP</text>
        <dbReference type="Rhea" id="RHEA:10276"/>
        <dbReference type="ChEBI" id="CHEBI:15378"/>
        <dbReference type="ChEBI" id="CHEBI:30616"/>
        <dbReference type="ChEBI" id="CHEBI:58628"/>
        <dbReference type="ChEBI" id="CHEBI:77983"/>
        <dbReference type="ChEBI" id="CHEBI:456216"/>
        <dbReference type="EC" id="2.7.4.24"/>
    </reaction>
    <physiologicalReaction direction="left-to-right" evidence="11">
        <dbReference type="Rhea" id="RHEA:10277"/>
    </physiologicalReaction>
</comment>
<evidence type="ECO:0000256" key="14">
    <source>
        <dbReference type="RuleBase" id="RU365032"/>
    </source>
</evidence>
<comment type="function">
    <text evidence="14">Bifunctional inositol kinase that acts in concert with the IP6K kinases to synthesize the diphosphate group-containing inositol pyrophosphates diphosphoinositol pentakisphosphate, PP-InsP5, and bis-diphosphoinositol tetrakisphosphate, (PP)2-InsP4. PP-InsP5 and (PP)2-InsP4, also respectively called InsP7 and InsP8, may regulate a variety of cellular processes, including apoptosis, vesicle trafficking, cytoskeletal dynamics, and exocytosis. Phosphorylates inositol hexakisphosphate (InsP6).</text>
</comment>
<evidence type="ECO:0000256" key="3">
    <source>
        <dbReference type="ARBA" id="ARBA00012893"/>
    </source>
</evidence>
<feature type="region of interest" description="Disordered" evidence="15">
    <location>
        <begin position="806"/>
        <end position="837"/>
    </location>
</feature>
<proteinExistence type="inferred from homology"/>
<evidence type="ECO:0000256" key="11">
    <source>
        <dbReference type="ARBA" id="ARBA00033696"/>
    </source>
</evidence>
<evidence type="ECO:0000256" key="1">
    <source>
        <dbReference type="ARBA" id="ARBA00004245"/>
    </source>
</evidence>
<keyword evidence="6 14" id="KW-0808">Transferase</keyword>
<dbReference type="EMBL" id="MU167341">
    <property type="protein sequence ID" value="KAG0142664.1"/>
    <property type="molecule type" value="Genomic_DNA"/>
</dbReference>
<dbReference type="InterPro" id="IPR040557">
    <property type="entry name" value="VIP1_N"/>
</dbReference>
<evidence type="ECO:0000256" key="2">
    <source>
        <dbReference type="ARBA" id="ARBA00005609"/>
    </source>
</evidence>
<reference evidence="18" key="1">
    <citation type="submission" date="2013-11" db="EMBL/GenBank/DDBJ databases">
        <title>Genome sequence of the fusiform rust pathogen reveals effectors for host alternation and coevolution with pine.</title>
        <authorList>
            <consortium name="DOE Joint Genome Institute"/>
            <person name="Smith K."/>
            <person name="Pendleton A."/>
            <person name="Kubisiak T."/>
            <person name="Anderson C."/>
            <person name="Salamov A."/>
            <person name="Aerts A."/>
            <person name="Riley R."/>
            <person name="Clum A."/>
            <person name="Lindquist E."/>
            <person name="Ence D."/>
            <person name="Campbell M."/>
            <person name="Kronenberg Z."/>
            <person name="Feau N."/>
            <person name="Dhillon B."/>
            <person name="Hamelin R."/>
            <person name="Burleigh J."/>
            <person name="Smith J."/>
            <person name="Yandell M."/>
            <person name="Nelson C."/>
            <person name="Grigoriev I."/>
            <person name="Davis J."/>
        </authorList>
    </citation>
    <scope>NUCLEOTIDE SEQUENCE</scope>
    <source>
        <strain evidence="18">G11</strain>
    </source>
</reference>
<keyword evidence="4 14" id="KW-0963">Cytoplasm</keyword>
<protein>
    <recommendedName>
        <fullName evidence="13 14">Inositol hexakisphosphate and diphosphoinositol-pentakisphosphate kinase</fullName>
        <ecNumber evidence="3 14">2.7.4.24</ecNumber>
    </recommendedName>
</protein>
<keyword evidence="7 14" id="KW-0547">Nucleotide-binding</keyword>
<dbReference type="Pfam" id="PF18086">
    <property type="entry name" value="PPIP5K2_N"/>
    <property type="match status" value="1"/>
</dbReference>
<feature type="compositionally biased region" description="Basic and acidic residues" evidence="15">
    <location>
        <begin position="825"/>
        <end position="837"/>
    </location>
</feature>
<keyword evidence="8 14" id="KW-0418">Kinase</keyword>
<comment type="catalytic activity">
    <reaction evidence="12">
        <text>1D-myo-inositol hexakisphosphate + ATP = 1-diphospho-1D-myo-inositol 2,3,4,5,6-pentakisphosphate + ADP</text>
        <dbReference type="Rhea" id="RHEA:37459"/>
        <dbReference type="ChEBI" id="CHEBI:30616"/>
        <dbReference type="ChEBI" id="CHEBI:58130"/>
        <dbReference type="ChEBI" id="CHEBI:74946"/>
        <dbReference type="ChEBI" id="CHEBI:456216"/>
        <dbReference type="EC" id="2.7.4.24"/>
    </reaction>
    <physiologicalReaction direction="left-to-right" evidence="12">
        <dbReference type="Rhea" id="RHEA:37460"/>
    </physiologicalReaction>
</comment>
<dbReference type="GO" id="GO:0032958">
    <property type="term" value="P:inositol phosphate biosynthetic process"/>
    <property type="evidence" value="ECO:0007669"/>
    <property type="project" value="TreeGrafter"/>
</dbReference>
<comment type="similarity">
    <text evidence="2 14">Belongs to the histidine acid phosphatase family. VIP1 subfamily.</text>
</comment>
<keyword evidence="5" id="KW-0597">Phosphoprotein</keyword>
<evidence type="ECO:0000256" key="8">
    <source>
        <dbReference type="ARBA" id="ARBA00022777"/>
    </source>
</evidence>
<feature type="domain" description="ATP-grasp fold RimK-type" evidence="16">
    <location>
        <begin position="272"/>
        <end position="364"/>
    </location>
</feature>
<dbReference type="Gene3D" id="3.30.470.20">
    <property type="entry name" value="ATP-grasp fold, B domain"/>
    <property type="match status" value="1"/>
</dbReference>
<dbReference type="PANTHER" id="PTHR12750">
    <property type="entry name" value="DIPHOSPHOINOSITOL PENTAKISPHOSPHATE KINASE"/>
    <property type="match status" value="1"/>
</dbReference>
<dbReference type="InterPro" id="IPR029033">
    <property type="entry name" value="His_PPase_superfam"/>
</dbReference>
<dbReference type="Gene3D" id="3.40.50.11950">
    <property type="match status" value="1"/>
</dbReference>
<dbReference type="EC" id="2.7.4.24" evidence="3 14"/>
<dbReference type="GO" id="GO:0052843">
    <property type="term" value="F:inositol-1-diphosphate-2,3,4,5,6-pentakisphosphate diphosphatase activity"/>
    <property type="evidence" value="ECO:0007669"/>
    <property type="project" value="UniProtKB-ARBA"/>
</dbReference>
<feature type="domain" description="VIP1 N-terminal" evidence="17">
    <location>
        <begin position="63"/>
        <end position="148"/>
    </location>
</feature>
<dbReference type="InterPro" id="IPR013651">
    <property type="entry name" value="ATP-grasp_RimK-type"/>
</dbReference>
<dbReference type="PANTHER" id="PTHR12750:SF9">
    <property type="entry name" value="INOSITOL HEXAKISPHOSPHATE AND DIPHOSPHOINOSITOL-PENTAKISPHOSPHATE KINASE"/>
    <property type="match status" value="1"/>
</dbReference>
<dbReference type="Proteomes" id="UP000886653">
    <property type="component" value="Unassembled WGS sequence"/>
</dbReference>
<dbReference type="GO" id="GO:0005856">
    <property type="term" value="C:cytoskeleton"/>
    <property type="evidence" value="ECO:0007669"/>
    <property type="project" value="UniProtKB-SubCell"/>
</dbReference>
<evidence type="ECO:0000256" key="15">
    <source>
        <dbReference type="SAM" id="MobiDB-lite"/>
    </source>
</evidence>
<evidence type="ECO:0000256" key="10">
    <source>
        <dbReference type="ARBA" id="ARBA00023212"/>
    </source>
</evidence>
<evidence type="ECO:0000256" key="5">
    <source>
        <dbReference type="ARBA" id="ARBA00022553"/>
    </source>
</evidence>
<dbReference type="SUPFAM" id="SSF56059">
    <property type="entry name" value="Glutathione synthetase ATP-binding domain-like"/>
    <property type="match status" value="1"/>
</dbReference>
<dbReference type="GO" id="GO:0005524">
    <property type="term" value="F:ATP binding"/>
    <property type="evidence" value="ECO:0007669"/>
    <property type="project" value="UniProtKB-KW"/>
</dbReference>
<evidence type="ECO:0000256" key="13">
    <source>
        <dbReference type="ARBA" id="ARBA00071668"/>
    </source>
</evidence>
<evidence type="ECO:0000259" key="16">
    <source>
        <dbReference type="Pfam" id="PF08443"/>
    </source>
</evidence>
<keyword evidence="19" id="KW-1185">Reference proteome</keyword>
<evidence type="ECO:0000259" key="17">
    <source>
        <dbReference type="Pfam" id="PF18086"/>
    </source>
</evidence>
<name>A0A9P6NAL6_9BASI</name>